<protein>
    <submittedName>
        <fullName evidence="1">Uncharacterized protein</fullName>
    </submittedName>
</protein>
<proteinExistence type="predicted"/>
<comment type="caution">
    <text evidence="1">The sequence shown here is derived from an EMBL/GenBank/DDBJ whole genome shotgun (WGS) entry which is preliminary data.</text>
</comment>
<sequence length="359" mass="39732">MPPSLNKNRAKKPVKASTVDTYQEERMEIALGSSNRVRPSSLGRALQAITDLQYSLKKSRHNALLGHDLELGELVDPECTFNDILEAVSGLPASGTLHALGDESIGQSQKLELENTMKKLCQHREMDAYIAAMASVGPQLTRHLEGAFDYIASQRRGFGVLLEKAHPPDLSEMVEKLNIRVSHLAERCEKLKVKVMLTEPEVDAFPCEPTTRSTTECSSCSGLGAESAMRGQDAAVKDVESMDEGHSDDLMSLDHVVKETSSTLNSKLQSRLQELERGYQADTAKLAHVEAVAKERKRSFQSVVDNIVSHHRAWPDFQGIREGMIREMEAKEENMVARCLDNVEMAARIQAISTSSMQT</sequence>
<name>A0ABR2ZXU4_9AGAR</name>
<dbReference type="EMBL" id="JBBXMP010000035">
    <property type="protein sequence ID" value="KAL0066510.1"/>
    <property type="molecule type" value="Genomic_DNA"/>
</dbReference>
<gene>
    <name evidence="1" type="ORF">AAF712_006553</name>
</gene>
<evidence type="ECO:0000313" key="1">
    <source>
        <dbReference type="EMBL" id="KAL0066510.1"/>
    </source>
</evidence>
<accession>A0ABR2ZXU4</accession>
<keyword evidence="2" id="KW-1185">Reference proteome</keyword>
<evidence type="ECO:0000313" key="2">
    <source>
        <dbReference type="Proteomes" id="UP001437256"/>
    </source>
</evidence>
<reference evidence="1 2" key="1">
    <citation type="submission" date="2024-05" db="EMBL/GenBank/DDBJ databases">
        <title>A draft genome resource for the thread blight pathogen Marasmius tenuissimus strain MS-2.</title>
        <authorList>
            <person name="Yulfo-Soto G.E."/>
            <person name="Baruah I.K."/>
            <person name="Amoako-Attah I."/>
            <person name="Bukari Y."/>
            <person name="Meinhardt L.W."/>
            <person name="Bailey B.A."/>
            <person name="Cohen S.P."/>
        </authorList>
    </citation>
    <scope>NUCLEOTIDE SEQUENCE [LARGE SCALE GENOMIC DNA]</scope>
    <source>
        <strain evidence="1 2">MS-2</strain>
    </source>
</reference>
<dbReference type="Proteomes" id="UP001437256">
    <property type="component" value="Unassembled WGS sequence"/>
</dbReference>
<organism evidence="1 2">
    <name type="scientific">Marasmius tenuissimus</name>
    <dbReference type="NCBI Taxonomy" id="585030"/>
    <lineage>
        <taxon>Eukaryota</taxon>
        <taxon>Fungi</taxon>
        <taxon>Dikarya</taxon>
        <taxon>Basidiomycota</taxon>
        <taxon>Agaricomycotina</taxon>
        <taxon>Agaricomycetes</taxon>
        <taxon>Agaricomycetidae</taxon>
        <taxon>Agaricales</taxon>
        <taxon>Marasmiineae</taxon>
        <taxon>Marasmiaceae</taxon>
        <taxon>Marasmius</taxon>
    </lineage>
</organism>